<protein>
    <submittedName>
        <fullName evidence="2">Uncharacterized protein</fullName>
    </submittedName>
</protein>
<dbReference type="EMBL" id="PVXP01000003">
    <property type="protein sequence ID" value="PRR86556.1"/>
    <property type="molecule type" value="Genomic_DNA"/>
</dbReference>
<keyword evidence="3" id="KW-1185">Reference proteome</keyword>
<evidence type="ECO:0000313" key="3">
    <source>
        <dbReference type="Proteomes" id="UP000237798"/>
    </source>
</evidence>
<keyword evidence="1" id="KW-1133">Transmembrane helix</keyword>
<organism evidence="2 3">
    <name type="scientific">Clostridium luticellarii</name>
    <dbReference type="NCBI Taxonomy" id="1691940"/>
    <lineage>
        <taxon>Bacteria</taxon>
        <taxon>Bacillati</taxon>
        <taxon>Bacillota</taxon>
        <taxon>Clostridia</taxon>
        <taxon>Eubacteriales</taxon>
        <taxon>Clostridiaceae</taxon>
        <taxon>Clostridium</taxon>
    </lineage>
</organism>
<reference evidence="2 3" key="1">
    <citation type="submission" date="2018-03" db="EMBL/GenBank/DDBJ databases">
        <title>Genome sequence of Clostridium luticellarii DSM 29923.</title>
        <authorList>
            <person name="Poehlein A."/>
            <person name="Daniel R."/>
        </authorList>
    </citation>
    <scope>NUCLEOTIDE SEQUENCE [LARGE SCALE GENOMIC DNA]</scope>
    <source>
        <strain evidence="2 3">DSM 29923</strain>
    </source>
</reference>
<dbReference type="OrthoDB" id="1910027at2"/>
<evidence type="ECO:0000313" key="2">
    <source>
        <dbReference type="EMBL" id="PRR86556.1"/>
    </source>
</evidence>
<feature type="transmembrane region" description="Helical" evidence="1">
    <location>
        <begin position="23"/>
        <end position="43"/>
    </location>
</feature>
<gene>
    <name evidence="2" type="ORF">CLLU_03570</name>
</gene>
<dbReference type="AlphaFoldDB" id="A0A2T0BRQ7"/>
<keyword evidence="1" id="KW-0812">Transmembrane</keyword>
<comment type="caution">
    <text evidence="2">The sequence shown here is derived from an EMBL/GenBank/DDBJ whole genome shotgun (WGS) entry which is preliminary data.</text>
</comment>
<evidence type="ECO:0000256" key="1">
    <source>
        <dbReference type="SAM" id="Phobius"/>
    </source>
</evidence>
<dbReference type="Proteomes" id="UP000237798">
    <property type="component" value="Unassembled WGS sequence"/>
</dbReference>
<dbReference type="RefSeq" id="WP_106007865.1">
    <property type="nucleotide sequence ID" value="NZ_JALCRC010000001.1"/>
</dbReference>
<proteinExistence type="predicted"/>
<accession>A0A2T0BRQ7</accession>
<keyword evidence="1" id="KW-0472">Membrane</keyword>
<name>A0A2T0BRQ7_9CLOT</name>
<sequence length="146" mass="17423">MKNLYFLPEWYIEKTSSEKNKRFKLIIIVLLIINLVFMNMFMLNKSKLNDASDKLEKSTSVEKSVYHKSTAFECLMDFYEYIWSKRDVKNIDIRDRDLNFNVEDGENCLSLIKSIETSDKFIIEDLKCMDIVEGKNKIWEINLKLK</sequence>